<dbReference type="AlphaFoldDB" id="A0A5C5UTL7"/>
<dbReference type="EMBL" id="SIHI01000118">
    <property type="protein sequence ID" value="TWT29741.1"/>
    <property type="molecule type" value="Genomic_DNA"/>
</dbReference>
<dbReference type="RefSeq" id="WP_146512711.1">
    <property type="nucleotide sequence ID" value="NZ_SIHI01000118.1"/>
</dbReference>
<dbReference type="Gene3D" id="3.40.630.30">
    <property type="match status" value="1"/>
</dbReference>
<dbReference type="SUPFAM" id="SSF55729">
    <property type="entry name" value="Acyl-CoA N-acyltransferases (Nat)"/>
    <property type="match status" value="1"/>
</dbReference>
<evidence type="ECO:0000313" key="2">
    <source>
        <dbReference type="Proteomes" id="UP000317243"/>
    </source>
</evidence>
<gene>
    <name evidence="1" type="ORF">KOR42_55080</name>
</gene>
<evidence type="ECO:0000313" key="1">
    <source>
        <dbReference type="EMBL" id="TWT29741.1"/>
    </source>
</evidence>
<name>A0A5C5UTL7_9PLAN</name>
<organism evidence="1 2">
    <name type="scientific">Thalassoglobus neptunius</name>
    <dbReference type="NCBI Taxonomy" id="1938619"/>
    <lineage>
        <taxon>Bacteria</taxon>
        <taxon>Pseudomonadati</taxon>
        <taxon>Planctomycetota</taxon>
        <taxon>Planctomycetia</taxon>
        <taxon>Planctomycetales</taxon>
        <taxon>Planctomycetaceae</taxon>
        <taxon>Thalassoglobus</taxon>
    </lineage>
</organism>
<dbReference type="Proteomes" id="UP000317243">
    <property type="component" value="Unassembled WGS sequence"/>
</dbReference>
<proteinExistence type="predicted"/>
<dbReference type="GO" id="GO:0016740">
    <property type="term" value="F:transferase activity"/>
    <property type="evidence" value="ECO:0007669"/>
    <property type="project" value="UniProtKB-KW"/>
</dbReference>
<sequence length="70" mass="8059">MQIRKYENGDVPAILKAWDSATRLAHPFLEEDFLAQERRNIPELYLPNAETWVTEVDGEVVDFIALLGNE</sequence>
<accession>A0A5C5UTL7</accession>
<dbReference type="InterPro" id="IPR016181">
    <property type="entry name" value="Acyl_CoA_acyltransferase"/>
</dbReference>
<protein>
    <submittedName>
        <fullName evidence="1">Putative acetyltransferase</fullName>
    </submittedName>
</protein>
<keyword evidence="1" id="KW-0808">Transferase</keyword>
<comment type="caution">
    <text evidence="1">The sequence shown here is derived from an EMBL/GenBank/DDBJ whole genome shotgun (WGS) entry which is preliminary data.</text>
</comment>
<reference evidence="1 2" key="1">
    <citation type="submission" date="2019-02" db="EMBL/GenBank/DDBJ databases">
        <title>Deep-cultivation of Planctomycetes and their phenomic and genomic characterization uncovers novel biology.</title>
        <authorList>
            <person name="Wiegand S."/>
            <person name="Jogler M."/>
            <person name="Boedeker C."/>
            <person name="Pinto D."/>
            <person name="Vollmers J."/>
            <person name="Rivas-Marin E."/>
            <person name="Kohn T."/>
            <person name="Peeters S.H."/>
            <person name="Heuer A."/>
            <person name="Rast P."/>
            <person name="Oberbeckmann S."/>
            <person name="Bunk B."/>
            <person name="Jeske O."/>
            <person name="Meyerdierks A."/>
            <person name="Storesund J.E."/>
            <person name="Kallscheuer N."/>
            <person name="Luecker S."/>
            <person name="Lage O.M."/>
            <person name="Pohl T."/>
            <person name="Merkel B.J."/>
            <person name="Hornburger P."/>
            <person name="Mueller R.-W."/>
            <person name="Bruemmer F."/>
            <person name="Labrenz M."/>
            <person name="Spormann A.M."/>
            <person name="Op Den Camp H."/>
            <person name="Overmann J."/>
            <person name="Amann R."/>
            <person name="Jetten M.S.M."/>
            <person name="Mascher T."/>
            <person name="Medema M.H."/>
            <person name="Devos D.P."/>
            <person name="Kaster A.-K."/>
            <person name="Ovreas L."/>
            <person name="Rohde M."/>
            <person name="Galperin M.Y."/>
            <person name="Jogler C."/>
        </authorList>
    </citation>
    <scope>NUCLEOTIDE SEQUENCE [LARGE SCALE GENOMIC DNA]</scope>
    <source>
        <strain evidence="1 2">KOR42</strain>
    </source>
</reference>
<keyword evidence="2" id="KW-1185">Reference proteome</keyword>
<dbReference type="OrthoDB" id="9789605at2"/>